<name>A0A165ZEG7_9AGAM</name>
<reference evidence="2 3" key="1">
    <citation type="journal article" date="2016" name="Mol. Biol. Evol.">
        <title>Comparative Genomics of Early-Diverging Mushroom-Forming Fungi Provides Insights into the Origins of Lignocellulose Decay Capabilities.</title>
        <authorList>
            <person name="Nagy L.G."/>
            <person name="Riley R."/>
            <person name="Tritt A."/>
            <person name="Adam C."/>
            <person name="Daum C."/>
            <person name="Floudas D."/>
            <person name="Sun H."/>
            <person name="Yadav J.S."/>
            <person name="Pangilinan J."/>
            <person name="Larsson K.H."/>
            <person name="Matsuura K."/>
            <person name="Barry K."/>
            <person name="Labutti K."/>
            <person name="Kuo R."/>
            <person name="Ohm R.A."/>
            <person name="Bhattacharya S.S."/>
            <person name="Shirouzu T."/>
            <person name="Yoshinaga Y."/>
            <person name="Martin F.M."/>
            <person name="Grigoriev I.V."/>
            <person name="Hibbett D.S."/>
        </authorList>
    </citation>
    <scope>NUCLEOTIDE SEQUENCE [LARGE SCALE GENOMIC DNA]</scope>
    <source>
        <strain evidence="2 3">CBS 109695</strain>
    </source>
</reference>
<proteinExistence type="predicted"/>
<accession>A0A165ZEG7</accession>
<dbReference type="SUPFAM" id="SSF81383">
    <property type="entry name" value="F-box domain"/>
    <property type="match status" value="1"/>
</dbReference>
<organism evidence="2 3">
    <name type="scientific">Athelia psychrophila</name>
    <dbReference type="NCBI Taxonomy" id="1759441"/>
    <lineage>
        <taxon>Eukaryota</taxon>
        <taxon>Fungi</taxon>
        <taxon>Dikarya</taxon>
        <taxon>Basidiomycota</taxon>
        <taxon>Agaricomycotina</taxon>
        <taxon>Agaricomycetes</taxon>
        <taxon>Agaricomycetidae</taxon>
        <taxon>Atheliales</taxon>
        <taxon>Atheliaceae</taxon>
        <taxon>Athelia</taxon>
    </lineage>
</organism>
<feature type="domain" description="F-box" evidence="1">
    <location>
        <begin position="60"/>
        <end position="87"/>
    </location>
</feature>
<sequence>MTAMPTVANSTALGVMIERPLPSYAMPSCGPIERIPPGTLSNIFTAFMPDNPPRAQDCNSPVALACVCRRWRDIVLSTPQLWTSLHLMLAPSTIVAPRQAHRENMAIAIRCLALDDQAWVRGSLSVLQHGTGVSRRPRNSLRPCSSLEETHMPDVRGHLSSLEHLDFEATFEPGTVPHVIDASDQAPCPPHFKAMGLGLDRFAFDLMDGFAFPSLRNISLYVSVFGHRHSPDDEESCGAKFISLLKRSQCPIQNFSLGCDGTGHISENDLLNCLHALPAIHELGLVECVAFSLGEQALSRLTESTGDKHPLVPELQVLEIPWLRGSFFDEPFAAMVESRWKSSASHRTSSRSLRVVRIKIDAPDDLFGPEFDINTMSTTMRVLSRCSKEGMDVSVTETYKDGKLKDWFWFWNLAQELDV</sequence>
<evidence type="ECO:0000313" key="2">
    <source>
        <dbReference type="EMBL" id="KZP10499.1"/>
    </source>
</evidence>
<dbReference type="AlphaFoldDB" id="A0A165ZEG7"/>
<dbReference type="Gene3D" id="1.20.1280.50">
    <property type="match status" value="1"/>
</dbReference>
<dbReference type="OrthoDB" id="3365698at2759"/>
<dbReference type="Proteomes" id="UP000076532">
    <property type="component" value="Unassembled WGS sequence"/>
</dbReference>
<protein>
    <recommendedName>
        <fullName evidence="1">F-box domain-containing protein</fullName>
    </recommendedName>
</protein>
<dbReference type="InterPro" id="IPR001810">
    <property type="entry name" value="F-box_dom"/>
</dbReference>
<dbReference type="EMBL" id="KV417679">
    <property type="protein sequence ID" value="KZP10499.1"/>
    <property type="molecule type" value="Genomic_DNA"/>
</dbReference>
<evidence type="ECO:0000313" key="3">
    <source>
        <dbReference type="Proteomes" id="UP000076532"/>
    </source>
</evidence>
<gene>
    <name evidence="2" type="ORF">FIBSPDRAFT_1051334</name>
</gene>
<dbReference type="InterPro" id="IPR036047">
    <property type="entry name" value="F-box-like_dom_sf"/>
</dbReference>
<evidence type="ECO:0000259" key="1">
    <source>
        <dbReference type="Pfam" id="PF12937"/>
    </source>
</evidence>
<dbReference type="Pfam" id="PF12937">
    <property type="entry name" value="F-box-like"/>
    <property type="match status" value="1"/>
</dbReference>
<keyword evidence="3" id="KW-1185">Reference proteome</keyword>